<dbReference type="EMBL" id="BMAW01012492">
    <property type="protein sequence ID" value="GFT28938.1"/>
    <property type="molecule type" value="Genomic_DNA"/>
</dbReference>
<dbReference type="Proteomes" id="UP000887013">
    <property type="component" value="Unassembled WGS sequence"/>
</dbReference>
<name>A0A8X6U7T1_NEPPI</name>
<gene>
    <name evidence="3" type="primary">Togaram1_1</name>
    <name evidence="3" type="ORF">NPIL_217712</name>
    <name evidence="2" type="ORF">NPIL_261082</name>
    <name evidence="1" type="ORF">NPIL_604972</name>
</gene>
<keyword evidence="4" id="KW-1185">Reference proteome</keyword>
<proteinExistence type="predicted"/>
<evidence type="ECO:0000313" key="1">
    <source>
        <dbReference type="EMBL" id="GFT28938.1"/>
    </source>
</evidence>
<reference evidence="3" key="1">
    <citation type="submission" date="2020-08" db="EMBL/GenBank/DDBJ databases">
        <title>Multicomponent nature underlies the extraordinary mechanical properties of spider dragline silk.</title>
        <authorList>
            <person name="Kono N."/>
            <person name="Nakamura H."/>
            <person name="Mori M."/>
            <person name="Yoshida Y."/>
            <person name="Ohtoshi R."/>
            <person name="Malay A.D."/>
            <person name="Moran D.A.P."/>
            <person name="Tomita M."/>
            <person name="Numata K."/>
            <person name="Arakawa K."/>
        </authorList>
    </citation>
    <scope>NUCLEOTIDE SEQUENCE</scope>
</reference>
<protein>
    <submittedName>
        <fullName evidence="3">TOG array regulator of axonemal microtubules protein 1</fullName>
    </submittedName>
</protein>
<dbReference type="InterPro" id="IPR011989">
    <property type="entry name" value="ARM-like"/>
</dbReference>
<dbReference type="EMBL" id="BMAW01073251">
    <property type="protein sequence ID" value="GFT86959.1"/>
    <property type="molecule type" value="Genomic_DNA"/>
</dbReference>
<evidence type="ECO:0000313" key="2">
    <source>
        <dbReference type="EMBL" id="GFT59579.1"/>
    </source>
</evidence>
<dbReference type="EMBL" id="BMAW01067391">
    <property type="protein sequence ID" value="GFT59579.1"/>
    <property type="molecule type" value="Genomic_DNA"/>
</dbReference>
<dbReference type="OrthoDB" id="6437756at2759"/>
<sequence>MNRPCSFFNLHSFVRTAKEEAMHVVIRLAKHHPVCVCDNILKIVVAVCNEVKNFRQSVAGKAVLTLGYLYEIMGKKLENKLRLVIGALLAKSGNRTLSAYFRLTIKSLFKIMNSTTAHKTALAFIHEGARHCGKRMFQVFKNNRKFNKLKEQHLEINTIENLAKILEQIETKGVSEEYLPINIIK</sequence>
<evidence type="ECO:0000313" key="3">
    <source>
        <dbReference type="EMBL" id="GFT86959.1"/>
    </source>
</evidence>
<accession>A0A8X6U7T1</accession>
<comment type="caution">
    <text evidence="3">The sequence shown here is derived from an EMBL/GenBank/DDBJ whole genome shotgun (WGS) entry which is preliminary data.</text>
</comment>
<dbReference type="Gene3D" id="1.25.10.10">
    <property type="entry name" value="Leucine-rich Repeat Variant"/>
    <property type="match status" value="1"/>
</dbReference>
<organism evidence="3 4">
    <name type="scientific">Nephila pilipes</name>
    <name type="common">Giant wood spider</name>
    <name type="synonym">Nephila maculata</name>
    <dbReference type="NCBI Taxonomy" id="299642"/>
    <lineage>
        <taxon>Eukaryota</taxon>
        <taxon>Metazoa</taxon>
        <taxon>Ecdysozoa</taxon>
        <taxon>Arthropoda</taxon>
        <taxon>Chelicerata</taxon>
        <taxon>Arachnida</taxon>
        <taxon>Araneae</taxon>
        <taxon>Araneomorphae</taxon>
        <taxon>Entelegynae</taxon>
        <taxon>Araneoidea</taxon>
        <taxon>Nephilidae</taxon>
        <taxon>Nephila</taxon>
    </lineage>
</organism>
<dbReference type="AlphaFoldDB" id="A0A8X6U7T1"/>
<evidence type="ECO:0000313" key="4">
    <source>
        <dbReference type="Proteomes" id="UP000887013"/>
    </source>
</evidence>